<comment type="subunit">
    <text evidence="6">Forms a complex with DabB.</text>
</comment>
<comment type="similarity">
    <text evidence="6">Belongs to the inorganic carbon transporter (TC 9.A.2) DabA family.</text>
</comment>
<evidence type="ECO:0000256" key="6">
    <source>
        <dbReference type="HAMAP-Rule" id="MF_01871"/>
    </source>
</evidence>
<keyword evidence="5 6" id="KW-0472">Membrane</keyword>
<sequence>MTAGAFQHLLEHLAHVLPGQAPLRDFVHHNTLHGLQHLPFPEALRAAHDITGAYGYLPAETFRDLFQRGRINSADIHAVLTATPHLHSAEELFHHAASATPITRGDVYRTAMTHPITAISPTQFVWQVEEQQILEHRGDTWLACLSALQLGHHLQHSEDLAHAITTETLLPQLAQHAQQHLLELTEHVGTTLTLRGLLLAVTGEDILHDVRPLLLRQAASWLDQGMAAWHNGTAGDSFFEAWRNASADDLTSTLEDLPDWNEHLRSLPDTAEAAIIAELQRIGIPKEHWDSYLERLALELPGWSGMFLWRHEHPDYAGTATPPANMLDYLAVRLSMEHLFARRLCRQIWLMEANLGNIRGRFRHHPSEFFVRYYTFNRRLPEYLLTTAQQLIRHSRPRVYEEQQWEQLAQQIWMWMQKAGEGTGYSAYDHGWRLFQLAQHLKLSTDTLRSLTPEQLATIFTCLDALDAEQSGFLWLQAYERHYREQIFNAIALNHGRGTWRQREQRPQAQVVFCMDEREEGIRRHLEEGNPQIETLGAAAFFNLPMNWQGLDDKTVTKLCPVPVTPEHLVREVPDLPADDAPLLQHQRRVTWRKRLFADLQHVTRHNLLLGTLSQMVLAPASLGIMLGKSYLPLGFGQWVKSLRRSVDVPIPTKLEFSALHADNRRSSQQNQMGFTDTEQADKVGGFLRMIGLTDGFAPLVVIMGHGSTSQNNPHAAAYECGACSGRHSGPNARVFAAMANRPEVRTLLAAQGIHVPADTWFVGAEHDTCDEHIPWFDTHKVPAARHADLQALQAALITAAQHSAHERCRKLASAPRNPTLRQASQHIAGRAVDYSQARPELGHATNACALIGRRAVTRGSFLDRRCFLISYDCTRDADGKILENILLNAGPVGAGINLEYYFSTVNNERYGAGTKVTHNLTGLFGVMEGVFSDLRTGLPAQMIEIHEAMRLLVIVEAKTATVGEIYARQAPLQELIGGGWLIVAVKDPDSRAIELFVPEQGFVRWEGDMRELPIVKRSVDWYAGDYGHLEPALVTANAREAHHA</sequence>
<reference evidence="7 9" key="1">
    <citation type="submission" date="2021-03" db="EMBL/GenBank/DDBJ databases">
        <title>Draft genome and methylome analysis of Thiotrix fructosivoruns ATCC 49748.</title>
        <authorList>
            <person name="Fomenkov A."/>
            <person name="Grabovich M.Y."/>
            <person name="Roberts R.J."/>
        </authorList>
    </citation>
    <scope>NUCLEOTIDE SEQUENCE [LARGE SCALE GENOMIC DNA]</scope>
    <source>
        <strain evidence="7 9">ATCC 49748</strain>
    </source>
</reference>
<dbReference type="GO" id="GO:0008270">
    <property type="term" value="F:zinc ion binding"/>
    <property type="evidence" value="ECO:0007669"/>
    <property type="project" value="UniProtKB-UniRule"/>
</dbReference>
<dbReference type="PANTHER" id="PTHR38344">
    <property type="entry name" value="UPF0753 PROTEIN AQ_863"/>
    <property type="match status" value="1"/>
</dbReference>
<dbReference type="Proteomes" id="UP000664466">
    <property type="component" value="Unassembled WGS sequence"/>
</dbReference>
<dbReference type="AlphaFoldDB" id="A0A8B0SN71"/>
<dbReference type="InterPro" id="IPR018752">
    <property type="entry name" value="DabA"/>
</dbReference>
<dbReference type="EMBL" id="JAFMPM010000006">
    <property type="protein sequence ID" value="MBO0612118.1"/>
    <property type="molecule type" value="Genomic_DNA"/>
</dbReference>
<reference evidence="8" key="2">
    <citation type="submission" date="2021-04" db="EMBL/GenBank/DDBJ databases">
        <title>Complete Genome and methylome analysis of Thiothrix fructosivorans ATCC 49748.</title>
        <authorList>
            <person name="Fomenkov A."/>
            <person name="Sun L."/>
            <person name="Vincze T."/>
            <person name="Grabovich M.Y."/>
            <person name="Roberts R.J."/>
        </authorList>
    </citation>
    <scope>NUCLEOTIDE SEQUENCE</scope>
    <source>
        <strain evidence="8">ATCC 49748</strain>
    </source>
</reference>
<evidence type="ECO:0000256" key="3">
    <source>
        <dbReference type="ARBA" id="ARBA00022723"/>
    </source>
</evidence>
<evidence type="ECO:0000256" key="1">
    <source>
        <dbReference type="ARBA" id="ARBA00022448"/>
    </source>
</evidence>
<dbReference type="PANTHER" id="PTHR38344:SF1">
    <property type="entry name" value="INORGANIC CARBON TRANSPORTER SUBUNIT DABA-RELATED"/>
    <property type="match status" value="1"/>
</dbReference>
<keyword evidence="3 6" id="KW-0479">Metal-binding</keyword>
<evidence type="ECO:0000313" key="8">
    <source>
        <dbReference type="EMBL" id="QTX12384.1"/>
    </source>
</evidence>
<keyword evidence="1 6" id="KW-0813">Transport</keyword>
<evidence type="ECO:0000256" key="4">
    <source>
        <dbReference type="ARBA" id="ARBA00022833"/>
    </source>
</evidence>
<dbReference type="EMBL" id="CP072748">
    <property type="protein sequence ID" value="QTX12384.1"/>
    <property type="molecule type" value="Genomic_DNA"/>
</dbReference>
<feature type="binding site" evidence="6">
    <location>
        <position position="721"/>
    </location>
    <ligand>
        <name>Zn(2+)</name>
        <dbReference type="ChEBI" id="CHEBI:29105"/>
    </ligand>
</feature>
<keyword evidence="2 6" id="KW-1003">Cell membrane</keyword>
<accession>A0A8B0SN71</accession>
<comment type="function">
    <text evidence="6">Part of an energy-coupled inorganic carbon pump.</text>
</comment>
<organism evidence="8">
    <name type="scientific">Thiothrix fructosivorans</name>
    <dbReference type="NCBI Taxonomy" id="111770"/>
    <lineage>
        <taxon>Bacteria</taxon>
        <taxon>Pseudomonadati</taxon>
        <taxon>Pseudomonadota</taxon>
        <taxon>Gammaproteobacteria</taxon>
        <taxon>Thiotrichales</taxon>
        <taxon>Thiotrichaceae</taxon>
        <taxon>Thiothrix</taxon>
    </lineage>
</organism>
<dbReference type="GO" id="GO:0005886">
    <property type="term" value="C:plasma membrane"/>
    <property type="evidence" value="ECO:0007669"/>
    <property type="project" value="UniProtKB-SubCell"/>
</dbReference>
<comment type="subcellular location">
    <subcellularLocation>
        <location evidence="6">Cell membrane</location>
        <topology evidence="6">Peripheral membrane protein</topology>
    </subcellularLocation>
</comment>
<feature type="binding site" evidence="6">
    <location>
        <position position="706"/>
    </location>
    <ligand>
        <name>Zn(2+)</name>
        <dbReference type="ChEBI" id="CHEBI:29105"/>
    </ligand>
</feature>
<keyword evidence="4 6" id="KW-0862">Zinc</keyword>
<feature type="binding site" evidence="6">
    <location>
        <position position="516"/>
    </location>
    <ligand>
        <name>Zn(2+)</name>
        <dbReference type="ChEBI" id="CHEBI:29105"/>
    </ligand>
</feature>
<evidence type="ECO:0000313" key="7">
    <source>
        <dbReference type="EMBL" id="MBO0612118.1"/>
    </source>
</evidence>
<dbReference type="Pfam" id="PF10070">
    <property type="entry name" value="DabA"/>
    <property type="match status" value="1"/>
</dbReference>
<keyword evidence="9" id="KW-1185">Reference proteome</keyword>
<gene>
    <name evidence="6" type="primary">dabA</name>
    <name evidence="8" type="ORF">J1836_008700</name>
    <name evidence="7" type="ORF">J1836_04125</name>
</gene>
<proteinExistence type="inferred from homology"/>
<comment type="cofactor">
    <cofactor evidence="6">
        <name>Zn(2+)</name>
        <dbReference type="ChEBI" id="CHEBI:29105"/>
    </cofactor>
</comment>
<dbReference type="RefSeq" id="WP_207249825.1">
    <property type="nucleotide sequence ID" value="NZ_JAFMPM010000006.1"/>
</dbReference>
<feature type="binding site" evidence="6">
    <location>
        <position position="514"/>
    </location>
    <ligand>
        <name>Zn(2+)</name>
        <dbReference type="ChEBI" id="CHEBI:29105"/>
    </ligand>
</feature>
<evidence type="ECO:0000256" key="2">
    <source>
        <dbReference type="ARBA" id="ARBA00022475"/>
    </source>
</evidence>
<evidence type="ECO:0000256" key="5">
    <source>
        <dbReference type="ARBA" id="ARBA00023136"/>
    </source>
</evidence>
<dbReference type="HAMAP" id="MF_01871">
    <property type="entry name" value="DabA"/>
    <property type="match status" value="1"/>
</dbReference>
<evidence type="ECO:0000313" key="9">
    <source>
        <dbReference type="Proteomes" id="UP000664466"/>
    </source>
</evidence>
<name>A0A8B0SN71_9GAMM</name>
<protein>
    <recommendedName>
        <fullName evidence="6">Probable inorganic carbon transporter subunit DabA</fullName>
    </recommendedName>
</protein>